<evidence type="ECO:0008006" key="5">
    <source>
        <dbReference type="Google" id="ProtNLM"/>
    </source>
</evidence>
<sequence length="451" mass="50609">MKHLGTAILILSLTFSPFAYAAVPVEAQLENLMKEMKNMRQDYEARITELQSQVVELSKSVKTQPMPVEKLADQKGTHVDYVGRYDGPFQKGGLIVENPSGFGNVSVGGYMDHEFAKFEDTNSEFDQHRWIINIGAELGERLRFYSEYEIEHGGPSVDGGEAKVEQAWVDYLINEKINARAGALLVPFGRYNLYHDSDLQDLTDRPIVNRDVIPTTWTEAGAGFWGEFNPRIGSYEDLTLSYETYIINGLDTGGSDTGLGSAKGSLGSDNNNSKSYVGRLLLSPKLGHELGLSGYYGDYNTADDDIWGIGIDWLSTFGPLELVGEWAFFGVEEPAGSNVANKYTGFYFQANYHFWPEFLSNSFLGRTFDNPTFTLVNRYGWVNISDDSDLGFSGAERLNLDNREQRYTIGLNYRPVESWVLKLEYQFNTNRGESLEKEDRDGFIASVAMGF</sequence>
<dbReference type="Pfam" id="PF07396">
    <property type="entry name" value="Porin_O_P"/>
    <property type="match status" value="1"/>
</dbReference>
<accession>A0A2H0LLL6</accession>
<proteinExistence type="predicted"/>
<evidence type="ECO:0000313" key="3">
    <source>
        <dbReference type="EMBL" id="PIQ85310.1"/>
    </source>
</evidence>
<feature type="coiled-coil region" evidence="1">
    <location>
        <begin position="22"/>
        <end position="60"/>
    </location>
</feature>
<organism evidence="3 4">
    <name type="scientific">Candidatus Abzuiibacterium crystallinum</name>
    <dbReference type="NCBI Taxonomy" id="1974748"/>
    <lineage>
        <taxon>Bacteria</taxon>
        <taxon>Pseudomonadati</taxon>
        <taxon>Candidatus Omnitrophota</taxon>
        <taxon>Candidatus Abzuiibacterium</taxon>
    </lineage>
</organism>
<feature type="chain" id="PRO_5013621384" description="Porin" evidence="2">
    <location>
        <begin position="22"/>
        <end position="451"/>
    </location>
</feature>
<feature type="signal peptide" evidence="2">
    <location>
        <begin position="1"/>
        <end position="21"/>
    </location>
</feature>
<dbReference type="SUPFAM" id="SSF56935">
    <property type="entry name" value="Porins"/>
    <property type="match status" value="1"/>
</dbReference>
<keyword evidence="1" id="KW-0175">Coiled coil</keyword>
<evidence type="ECO:0000256" key="1">
    <source>
        <dbReference type="SAM" id="Coils"/>
    </source>
</evidence>
<reference evidence="3 4" key="1">
    <citation type="submission" date="2017-09" db="EMBL/GenBank/DDBJ databases">
        <title>Depth-based differentiation of microbial function through sediment-hosted aquifers and enrichment of novel symbionts in the deep terrestrial subsurface.</title>
        <authorList>
            <person name="Probst A.J."/>
            <person name="Ladd B."/>
            <person name="Jarett J.K."/>
            <person name="Geller-Mcgrath D.E."/>
            <person name="Sieber C.M."/>
            <person name="Emerson J.B."/>
            <person name="Anantharaman K."/>
            <person name="Thomas B.C."/>
            <person name="Malmstrom R."/>
            <person name="Stieglmeier M."/>
            <person name="Klingl A."/>
            <person name="Woyke T."/>
            <person name="Ryan C.M."/>
            <person name="Banfield J.F."/>
        </authorList>
    </citation>
    <scope>NUCLEOTIDE SEQUENCE [LARGE SCALE GENOMIC DNA]</scope>
    <source>
        <strain evidence="3">CG11_big_fil_rev_8_21_14_0_20_45_26</strain>
    </source>
</reference>
<dbReference type="Gene3D" id="2.40.160.10">
    <property type="entry name" value="Porin"/>
    <property type="match status" value="1"/>
</dbReference>
<protein>
    <recommendedName>
        <fullName evidence="5">Porin</fullName>
    </recommendedName>
</protein>
<evidence type="ECO:0000256" key="2">
    <source>
        <dbReference type="SAM" id="SignalP"/>
    </source>
</evidence>
<gene>
    <name evidence="3" type="ORF">COV74_09350</name>
</gene>
<comment type="caution">
    <text evidence="3">The sequence shown here is derived from an EMBL/GenBank/DDBJ whole genome shotgun (WGS) entry which is preliminary data.</text>
</comment>
<dbReference type="EMBL" id="PCVY01000069">
    <property type="protein sequence ID" value="PIQ85310.1"/>
    <property type="molecule type" value="Genomic_DNA"/>
</dbReference>
<dbReference type="InterPro" id="IPR010870">
    <property type="entry name" value="Porin_O/P"/>
</dbReference>
<name>A0A2H0LLL6_9BACT</name>
<keyword evidence="2" id="KW-0732">Signal</keyword>
<evidence type="ECO:0000313" key="4">
    <source>
        <dbReference type="Proteomes" id="UP000230859"/>
    </source>
</evidence>
<dbReference type="InterPro" id="IPR023614">
    <property type="entry name" value="Porin_dom_sf"/>
</dbReference>
<dbReference type="Proteomes" id="UP000230859">
    <property type="component" value="Unassembled WGS sequence"/>
</dbReference>
<dbReference type="AlphaFoldDB" id="A0A2H0LLL6"/>